<reference evidence="1" key="1">
    <citation type="submission" date="2021-02" db="EMBL/GenBank/DDBJ databases">
        <title>First Annotated Genome of the Yellow-green Alga Tribonema minus.</title>
        <authorList>
            <person name="Mahan K.M."/>
        </authorList>
    </citation>
    <scope>NUCLEOTIDE SEQUENCE</scope>
    <source>
        <strain evidence="1">UTEX B ZZ1240</strain>
    </source>
</reference>
<accession>A0A835ZGM0</accession>
<dbReference type="Proteomes" id="UP000664859">
    <property type="component" value="Unassembled WGS sequence"/>
</dbReference>
<protein>
    <submittedName>
        <fullName evidence="1">Uncharacterized protein</fullName>
    </submittedName>
</protein>
<gene>
    <name evidence="1" type="ORF">JKP88DRAFT_242587</name>
</gene>
<evidence type="ECO:0000313" key="2">
    <source>
        <dbReference type="Proteomes" id="UP000664859"/>
    </source>
</evidence>
<dbReference type="OrthoDB" id="47007at2759"/>
<dbReference type="AlphaFoldDB" id="A0A835ZGM0"/>
<keyword evidence="2" id="KW-1185">Reference proteome</keyword>
<evidence type="ECO:0000313" key="1">
    <source>
        <dbReference type="EMBL" id="KAG5192703.1"/>
    </source>
</evidence>
<name>A0A835ZGM0_9STRA</name>
<dbReference type="EMBL" id="JAFCMP010000002">
    <property type="protein sequence ID" value="KAG5192703.1"/>
    <property type="molecule type" value="Genomic_DNA"/>
</dbReference>
<comment type="caution">
    <text evidence="1">The sequence shown here is derived from an EMBL/GenBank/DDBJ whole genome shotgun (WGS) entry which is preliminary data.</text>
</comment>
<dbReference type="Gene3D" id="3.90.20.10">
    <property type="match status" value="1"/>
</dbReference>
<sequence>MPAPACTSRLAIAGAATVPELDVNGTDEAFAGQAQKRARVLDKLEGSRQASAEDIGKASAFELQCTTRLLPRGFSQAELQNAITAAAAPIVNGAFNALATCLDARFQAMDGRFDAIDGRLDAIIGRLDTMTGRLDTIAAQQLNGRALAPKSTLLPLPNDAGVQPAAGEFPGTLEQLAHLPAAHVGALLGHYGLQADGEGFQRWERLAAHIGVPSAAGAQRAARHANSLLEDASGVITPVPYDRHRLPAADLLPAGTAVQQLMFVTDPQLRLLLQYYGLSTQGSLEERGHSLRKHLGVRRTAGLL</sequence>
<proteinExistence type="predicted"/>
<organism evidence="1 2">
    <name type="scientific">Tribonema minus</name>
    <dbReference type="NCBI Taxonomy" id="303371"/>
    <lineage>
        <taxon>Eukaryota</taxon>
        <taxon>Sar</taxon>
        <taxon>Stramenopiles</taxon>
        <taxon>Ochrophyta</taxon>
        <taxon>PX clade</taxon>
        <taxon>Xanthophyceae</taxon>
        <taxon>Tribonematales</taxon>
        <taxon>Tribonemataceae</taxon>
        <taxon>Tribonema</taxon>
    </lineage>
</organism>